<dbReference type="EC" id="3.4.21.89" evidence="1"/>
<comment type="caution">
    <text evidence="4">The sequence shown here is derived from an EMBL/GenBank/DDBJ whole genome shotgun (WGS) entry which is preliminary data.</text>
</comment>
<dbReference type="GO" id="GO:0009003">
    <property type="term" value="F:signal peptidase activity"/>
    <property type="evidence" value="ECO:0007669"/>
    <property type="project" value="UniProtKB-EC"/>
</dbReference>
<dbReference type="NCBIfam" id="TIGR02228">
    <property type="entry name" value="sigpep_I_arch"/>
    <property type="match status" value="1"/>
</dbReference>
<evidence type="ECO:0000313" key="4">
    <source>
        <dbReference type="EMBL" id="MDI6452470.1"/>
    </source>
</evidence>
<dbReference type="CDD" id="cd06462">
    <property type="entry name" value="Peptidase_S24_S26"/>
    <property type="match status" value="1"/>
</dbReference>
<evidence type="ECO:0000256" key="2">
    <source>
        <dbReference type="SAM" id="MobiDB-lite"/>
    </source>
</evidence>
<evidence type="ECO:0000313" key="5">
    <source>
        <dbReference type="Proteomes" id="UP001431532"/>
    </source>
</evidence>
<dbReference type="Proteomes" id="UP001431532">
    <property type="component" value="Unassembled WGS sequence"/>
</dbReference>
<dbReference type="InterPro" id="IPR001733">
    <property type="entry name" value="Peptidase_S26B"/>
</dbReference>
<evidence type="ECO:0000256" key="1">
    <source>
        <dbReference type="NCBIfam" id="TIGR02228"/>
    </source>
</evidence>
<organism evidence="4 5">
    <name type="scientific">Peloplasma aerotolerans</name>
    <dbReference type="NCBI Taxonomy" id="3044389"/>
    <lineage>
        <taxon>Bacteria</taxon>
        <taxon>Bacillati</taxon>
        <taxon>Mycoplasmatota</taxon>
        <taxon>Mollicutes</taxon>
        <taxon>Acholeplasmatales</taxon>
        <taxon>Acholeplasmataceae</taxon>
        <taxon>Peloplasma</taxon>
    </lineage>
</organism>
<feature type="transmembrane region" description="Helical" evidence="3">
    <location>
        <begin position="152"/>
        <end position="173"/>
    </location>
</feature>
<keyword evidence="3" id="KW-0812">Transmembrane</keyword>
<dbReference type="GO" id="GO:0016020">
    <property type="term" value="C:membrane"/>
    <property type="evidence" value="ECO:0007669"/>
    <property type="project" value="UniProtKB-UniRule"/>
</dbReference>
<keyword evidence="3" id="KW-0472">Membrane</keyword>
<gene>
    <name evidence="4" type="ORF">QJ521_02730</name>
</gene>
<proteinExistence type="predicted"/>
<protein>
    <recommendedName>
        <fullName evidence="1">Signal peptidase I</fullName>
        <ecNumber evidence="1">3.4.21.89</ecNumber>
    </recommendedName>
</protein>
<feature type="region of interest" description="Disordered" evidence="2">
    <location>
        <begin position="180"/>
        <end position="221"/>
    </location>
</feature>
<name>A0AAW6U6D4_9MOLU</name>
<reference evidence="4" key="1">
    <citation type="submission" date="2023-05" db="EMBL/GenBank/DDBJ databases">
        <title>Mariniplasma microaerophilum sp. nov., a novel anaerobic mollicute isolated from terrestrial mud volcano, Taman Peninsula, Russia.</title>
        <authorList>
            <person name="Khomyakova M.A."/>
            <person name="Merkel A.Y."/>
            <person name="Slobodkin A.I."/>
        </authorList>
    </citation>
    <scope>NUCLEOTIDE SEQUENCE</scope>
    <source>
        <strain evidence="4">M4Ah</strain>
    </source>
</reference>
<keyword evidence="3" id="KW-1133">Transmembrane helix</keyword>
<dbReference type="RefSeq" id="WP_282838885.1">
    <property type="nucleotide sequence ID" value="NZ_JASCXW010000005.1"/>
</dbReference>
<sequence>MKKIIAYTFTTIAILIFIFSIAIMLIGSRAMRNNEPLYIFGYTFSIIPTDSMIGDQDDSLDRYDIAIVRSASFDEIEIGNVVVFQSEVSGVEILVIHRVIGLHPDGGYQTQGDNNEFADSEPVTEENFQGIYYSKITFLKPIASIAVNSRNLIFGLLSVVLIVLLVTEGTHIIRTISKEKKAELEQQHQQDLESLREKERQKIKDQIMEEEKAKNKDKSES</sequence>
<dbReference type="EMBL" id="JASCXW010000005">
    <property type="protein sequence ID" value="MDI6452470.1"/>
    <property type="molecule type" value="Genomic_DNA"/>
</dbReference>
<feature type="transmembrane region" description="Helical" evidence="3">
    <location>
        <begin position="6"/>
        <end position="26"/>
    </location>
</feature>
<keyword evidence="4" id="KW-0378">Hydrolase</keyword>
<dbReference type="GO" id="GO:0004252">
    <property type="term" value="F:serine-type endopeptidase activity"/>
    <property type="evidence" value="ECO:0007669"/>
    <property type="project" value="UniProtKB-UniRule"/>
</dbReference>
<keyword evidence="5" id="KW-1185">Reference proteome</keyword>
<dbReference type="GO" id="GO:0006465">
    <property type="term" value="P:signal peptide processing"/>
    <property type="evidence" value="ECO:0007669"/>
    <property type="project" value="UniProtKB-UniRule"/>
</dbReference>
<dbReference type="AlphaFoldDB" id="A0AAW6U6D4"/>
<evidence type="ECO:0000256" key="3">
    <source>
        <dbReference type="SAM" id="Phobius"/>
    </source>
</evidence>
<accession>A0AAW6U6D4</accession>